<reference evidence="3" key="1">
    <citation type="submission" date="2019-01" db="EMBL/GenBank/DDBJ databases">
        <title>Gri0909 isolated from a small marine red alga.</title>
        <authorList>
            <person name="Kim J."/>
            <person name="Jeong S.E."/>
            <person name="Jeon C.O."/>
        </authorList>
    </citation>
    <scope>NUCLEOTIDE SEQUENCE [LARGE SCALE GENOMIC DNA]</scope>
    <source>
        <strain evidence="3">Gri0909</strain>
    </source>
</reference>
<evidence type="ECO:0000256" key="1">
    <source>
        <dbReference type="SAM" id="Phobius"/>
    </source>
</evidence>
<evidence type="ECO:0000313" key="2">
    <source>
        <dbReference type="EMBL" id="RVU34682.1"/>
    </source>
</evidence>
<organism evidence="2 3">
    <name type="scientific">Hwanghaeella grinnelliae</name>
    <dbReference type="NCBI Taxonomy" id="2500179"/>
    <lineage>
        <taxon>Bacteria</taxon>
        <taxon>Pseudomonadati</taxon>
        <taxon>Pseudomonadota</taxon>
        <taxon>Alphaproteobacteria</taxon>
        <taxon>Rhodospirillales</taxon>
        <taxon>Rhodospirillaceae</taxon>
        <taxon>Hwanghaeella</taxon>
    </lineage>
</organism>
<dbReference type="RefSeq" id="WP_127766736.1">
    <property type="nucleotide sequence ID" value="NZ_SADE01000003.1"/>
</dbReference>
<dbReference type="InterPro" id="IPR008523">
    <property type="entry name" value="DUF805"/>
</dbReference>
<keyword evidence="1" id="KW-0812">Transmembrane</keyword>
<protein>
    <submittedName>
        <fullName evidence="2">DUF805 domain-containing protein</fullName>
    </submittedName>
</protein>
<keyword evidence="1" id="KW-0472">Membrane</keyword>
<dbReference type="PANTHER" id="PTHR34980:SF3">
    <property type="entry name" value="BLR8105 PROTEIN"/>
    <property type="match status" value="1"/>
</dbReference>
<feature type="transmembrane region" description="Helical" evidence="1">
    <location>
        <begin position="98"/>
        <end position="119"/>
    </location>
</feature>
<dbReference type="OrthoDB" id="9812349at2"/>
<name>A0A437QJL2_9PROT</name>
<dbReference type="PANTHER" id="PTHR34980">
    <property type="entry name" value="INNER MEMBRANE PROTEIN-RELATED-RELATED"/>
    <property type="match status" value="1"/>
</dbReference>
<feature type="transmembrane region" description="Helical" evidence="1">
    <location>
        <begin position="21"/>
        <end position="44"/>
    </location>
</feature>
<keyword evidence="3" id="KW-1185">Reference proteome</keyword>
<keyword evidence="1" id="KW-1133">Transmembrane helix</keyword>
<gene>
    <name evidence="2" type="ORF">EOI86_17665</name>
</gene>
<feature type="transmembrane region" description="Helical" evidence="1">
    <location>
        <begin position="64"/>
        <end position="86"/>
    </location>
</feature>
<dbReference type="AlphaFoldDB" id="A0A437QJL2"/>
<dbReference type="GO" id="GO:0005886">
    <property type="term" value="C:plasma membrane"/>
    <property type="evidence" value="ECO:0007669"/>
    <property type="project" value="TreeGrafter"/>
</dbReference>
<dbReference type="Pfam" id="PF05656">
    <property type="entry name" value="DUF805"/>
    <property type="match status" value="1"/>
</dbReference>
<comment type="caution">
    <text evidence="2">The sequence shown here is derived from an EMBL/GenBank/DDBJ whole genome shotgun (WGS) entry which is preliminary data.</text>
</comment>
<proteinExistence type="predicted"/>
<evidence type="ECO:0000313" key="3">
    <source>
        <dbReference type="Proteomes" id="UP000287447"/>
    </source>
</evidence>
<sequence length="154" mass="16809">MSKPVFSDPFVFRGVRRNRQSFLQSLAFQALCWICMAMTAYRLVDGDWSSIGTGGIVFAELTAAELMLVAFMAFATVPLVLSYLAAGTQRCRDCGISGWAALALLVPPLNVPMLIALALCKGQEGANKYGETPLKRVELSTRFDALLDVKPIEE</sequence>
<dbReference type="Proteomes" id="UP000287447">
    <property type="component" value="Unassembled WGS sequence"/>
</dbReference>
<dbReference type="EMBL" id="SADE01000003">
    <property type="protein sequence ID" value="RVU34682.1"/>
    <property type="molecule type" value="Genomic_DNA"/>
</dbReference>
<accession>A0A437QJL2</accession>